<evidence type="ECO:0000256" key="3">
    <source>
        <dbReference type="SAM" id="SignalP"/>
    </source>
</evidence>
<sequence>MAVRKSLAFMAVSLVPLLRLTDGYRLDHRMLTSKAHLDATAISKVGARPFDPESCTLWIQSNPWDSCRHFIDRYRLELSDFYDLNPSVDTDCYRFVPGATYCISAVYSHIISTDGSCGLNVTGIPITCVGSEFGQCCGSEGRCGSTAAYCGIGNCQFGDCEEAGYTFDGRCGAQFYGLECGGSWGNCCSNDGVCGSTSAECGAGNCQSGACAGGGDP</sequence>
<dbReference type="Gene3D" id="3.30.60.10">
    <property type="entry name" value="Endochitinase-like"/>
    <property type="match status" value="2"/>
</dbReference>
<evidence type="ECO:0000259" key="4">
    <source>
        <dbReference type="PROSITE" id="PS50941"/>
    </source>
</evidence>
<dbReference type="EMBL" id="JAUEPN010000004">
    <property type="protein sequence ID" value="KAK3296408.1"/>
    <property type="molecule type" value="Genomic_DNA"/>
</dbReference>
<feature type="chain" id="PRO_5042118326" description="Chitin-binding type-1 domain-containing protein" evidence="3">
    <location>
        <begin position="24"/>
        <end position="217"/>
    </location>
</feature>
<keyword evidence="3" id="KW-0732">Signal</keyword>
<keyword evidence="6" id="KW-1185">Reference proteome</keyword>
<reference evidence="5" key="2">
    <citation type="submission" date="2023-06" db="EMBL/GenBank/DDBJ databases">
        <authorList>
            <consortium name="Lawrence Berkeley National Laboratory"/>
            <person name="Haridas S."/>
            <person name="Hensen N."/>
            <person name="Bonometti L."/>
            <person name="Westerberg I."/>
            <person name="Brannstrom I.O."/>
            <person name="Guillou S."/>
            <person name="Cros-Aarteil S."/>
            <person name="Calhoun S."/>
            <person name="Kuo A."/>
            <person name="Mondo S."/>
            <person name="Pangilinan J."/>
            <person name="Riley R."/>
            <person name="Labutti K."/>
            <person name="Andreopoulos B."/>
            <person name="Lipzen A."/>
            <person name="Chen C."/>
            <person name="Yanf M."/>
            <person name="Daum C."/>
            <person name="Ng V."/>
            <person name="Clum A."/>
            <person name="Steindorff A."/>
            <person name="Ohm R."/>
            <person name="Martin F."/>
            <person name="Silar P."/>
            <person name="Natvig D."/>
            <person name="Lalanne C."/>
            <person name="Gautier V."/>
            <person name="Ament-Velasquez S.L."/>
            <person name="Kruys A."/>
            <person name="Hutchinson M.I."/>
            <person name="Powell A.J."/>
            <person name="Barry K."/>
            <person name="Miller A.N."/>
            <person name="Grigoriev I.V."/>
            <person name="Debuchy R."/>
            <person name="Gladieux P."/>
            <person name="Thoren M.H."/>
            <person name="Johannesson H."/>
        </authorList>
    </citation>
    <scope>NUCLEOTIDE SEQUENCE</scope>
    <source>
        <strain evidence="5">CBS 168.71</strain>
    </source>
</reference>
<feature type="disulfide bond" evidence="2">
    <location>
        <begin position="136"/>
        <end position="150"/>
    </location>
</feature>
<protein>
    <recommendedName>
        <fullName evidence="4">Chitin-binding type-1 domain-containing protein</fullName>
    </recommendedName>
</protein>
<gene>
    <name evidence="5" type="ORF">B0H64DRAFT_475216</name>
</gene>
<dbReference type="RefSeq" id="XP_062659922.1">
    <property type="nucleotide sequence ID" value="XM_062808088.1"/>
</dbReference>
<dbReference type="SMART" id="SM00270">
    <property type="entry name" value="ChtBD1"/>
    <property type="match status" value="2"/>
</dbReference>
<dbReference type="AlphaFoldDB" id="A0AAE0HGZ2"/>
<accession>A0AAE0HGZ2</accession>
<dbReference type="InterPro" id="IPR001002">
    <property type="entry name" value="Chitin-bd_1"/>
</dbReference>
<dbReference type="SUPFAM" id="SSF57016">
    <property type="entry name" value="Plant lectins/antimicrobial peptides"/>
    <property type="match status" value="1"/>
</dbReference>
<evidence type="ECO:0000313" key="5">
    <source>
        <dbReference type="EMBL" id="KAK3296408.1"/>
    </source>
</evidence>
<feature type="domain" description="Chitin-binding type-1" evidence="4">
    <location>
        <begin position="168"/>
        <end position="213"/>
    </location>
</feature>
<keyword evidence="2" id="KW-1015">Disulfide bond</keyword>
<feature type="domain" description="Chitin-binding type-1" evidence="4">
    <location>
        <begin position="114"/>
        <end position="162"/>
    </location>
</feature>
<proteinExistence type="predicted"/>
<evidence type="ECO:0000256" key="2">
    <source>
        <dbReference type="PROSITE-ProRule" id="PRU00261"/>
    </source>
</evidence>
<dbReference type="PROSITE" id="PS50941">
    <property type="entry name" value="CHIT_BIND_I_2"/>
    <property type="match status" value="2"/>
</dbReference>
<dbReference type="CDD" id="cd00035">
    <property type="entry name" value="ChtBD1"/>
    <property type="match status" value="1"/>
</dbReference>
<dbReference type="GeneID" id="87845036"/>
<dbReference type="InterPro" id="IPR036779">
    <property type="entry name" value="LysM_dom_sf"/>
</dbReference>
<dbReference type="Gene3D" id="3.10.350.10">
    <property type="entry name" value="LysM domain"/>
    <property type="match status" value="1"/>
</dbReference>
<evidence type="ECO:0000256" key="1">
    <source>
        <dbReference type="ARBA" id="ARBA00022669"/>
    </source>
</evidence>
<dbReference type="Proteomes" id="UP001278766">
    <property type="component" value="Unassembled WGS sequence"/>
</dbReference>
<keyword evidence="1 2" id="KW-0147">Chitin-binding</keyword>
<feature type="signal peptide" evidence="3">
    <location>
        <begin position="1"/>
        <end position="23"/>
    </location>
</feature>
<comment type="caution">
    <text evidence="5">The sequence shown here is derived from an EMBL/GenBank/DDBJ whole genome shotgun (WGS) entry which is preliminary data.</text>
</comment>
<reference evidence="5" key="1">
    <citation type="journal article" date="2023" name="Mol. Phylogenet. Evol.">
        <title>Genome-scale phylogeny and comparative genomics of the fungal order Sordariales.</title>
        <authorList>
            <person name="Hensen N."/>
            <person name="Bonometti L."/>
            <person name="Westerberg I."/>
            <person name="Brannstrom I.O."/>
            <person name="Guillou S."/>
            <person name="Cros-Aarteil S."/>
            <person name="Calhoun S."/>
            <person name="Haridas S."/>
            <person name="Kuo A."/>
            <person name="Mondo S."/>
            <person name="Pangilinan J."/>
            <person name="Riley R."/>
            <person name="LaButti K."/>
            <person name="Andreopoulos B."/>
            <person name="Lipzen A."/>
            <person name="Chen C."/>
            <person name="Yan M."/>
            <person name="Daum C."/>
            <person name="Ng V."/>
            <person name="Clum A."/>
            <person name="Steindorff A."/>
            <person name="Ohm R.A."/>
            <person name="Martin F."/>
            <person name="Silar P."/>
            <person name="Natvig D.O."/>
            <person name="Lalanne C."/>
            <person name="Gautier V."/>
            <person name="Ament-Velasquez S.L."/>
            <person name="Kruys A."/>
            <person name="Hutchinson M.I."/>
            <person name="Powell A.J."/>
            <person name="Barry K."/>
            <person name="Miller A.N."/>
            <person name="Grigoriev I.V."/>
            <person name="Debuchy R."/>
            <person name="Gladieux P."/>
            <person name="Hiltunen Thoren M."/>
            <person name="Johannesson H."/>
        </authorList>
    </citation>
    <scope>NUCLEOTIDE SEQUENCE</scope>
    <source>
        <strain evidence="5">CBS 168.71</strain>
    </source>
</reference>
<organism evidence="5 6">
    <name type="scientific">Chaetomium fimeti</name>
    <dbReference type="NCBI Taxonomy" id="1854472"/>
    <lineage>
        <taxon>Eukaryota</taxon>
        <taxon>Fungi</taxon>
        <taxon>Dikarya</taxon>
        <taxon>Ascomycota</taxon>
        <taxon>Pezizomycotina</taxon>
        <taxon>Sordariomycetes</taxon>
        <taxon>Sordariomycetidae</taxon>
        <taxon>Sordariales</taxon>
        <taxon>Chaetomiaceae</taxon>
        <taxon>Chaetomium</taxon>
    </lineage>
</organism>
<feature type="disulfide bond" evidence="2">
    <location>
        <begin position="187"/>
        <end position="201"/>
    </location>
</feature>
<dbReference type="GO" id="GO:0008061">
    <property type="term" value="F:chitin binding"/>
    <property type="evidence" value="ECO:0007669"/>
    <property type="project" value="UniProtKB-UniRule"/>
</dbReference>
<comment type="caution">
    <text evidence="2">Lacks conserved residue(s) required for the propagation of feature annotation.</text>
</comment>
<dbReference type="InterPro" id="IPR036861">
    <property type="entry name" value="Endochitinase-like_sf"/>
</dbReference>
<evidence type="ECO:0000313" key="6">
    <source>
        <dbReference type="Proteomes" id="UP001278766"/>
    </source>
</evidence>
<name>A0AAE0HGZ2_9PEZI</name>